<sequence>MWRMCWLKRLRTIWAGKSISTGNGRDLFCVASCELRREKRLCSECKIRLFISSPTPFYRPCFQFIQKEATMTSNSLSRRDFLRLSALTAVGFTMAGCGAPSPAPGPAAAPQAPVASAPEAAPVTLDVMSMAEYEAPYREIWNYFQSKNPGIKINVFSINEDTAAAHEAKVAGGYLPAIELTQEMQIFFDKSNYEMAVNLGEIPFEWWDRWEFDVKNLWSDLHKLPGPRSLDIFQGFVMTWQYNKELMDKAGLDPHRDVKTWDDLKKWLAAGTEWAAKTEGVDWFWNQAWHNWIFGLNYSDAIPLAFADGQRERQRDCWLGKAKFNAEDSPYRHFFEFFKEANDNGWIPPSMWTRQWEGDMEASYIAGKSVMMLHGPWVWDKALAAGSDFAVKNMQAGLPATPPAEGQGVWMQSALPPNIDNQWFIRAGNEKMPYWDQLVYAWNWFFSPEAVPMRAQAEGRVPLYKLDEPLDLQGPQYQQVLKEIEKPGGKWENVKFEQSLTGNIAASPYRKKGSKGVWDWESNGNNEVFAQLLTGRITVQDALNIAQRNWEESYEGLPEES</sequence>
<organism evidence="1">
    <name type="scientific">Caldilinea aerophila</name>
    <dbReference type="NCBI Taxonomy" id="133453"/>
    <lineage>
        <taxon>Bacteria</taxon>
        <taxon>Bacillati</taxon>
        <taxon>Chloroflexota</taxon>
        <taxon>Caldilineae</taxon>
        <taxon>Caldilineales</taxon>
        <taxon>Caldilineaceae</taxon>
        <taxon>Caldilinea</taxon>
    </lineage>
</organism>
<dbReference type="NCBIfam" id="TIGR01409">
    <property type="entry name" value="TAT_signal_seq"/>
    <property type="match status" value="1"/>
</dbReference>
<gene>
    <name evidence="1" type="ORF">ENQ20_09790</name>
</gene>
<dbReference type="InterPro" id="IPR006311">
    <property type="entry name" value="TAT_signal"/>
</dbReference>
<accession>A0A7C1JT53</accession>
<dbReference type="InterPro" id="IPR050490">
    <property type="entry name" value="Bact_solute-bd_prot1"/>
</dbReference>
<dbReference type="PROSITE" id="PS51318">
    <property type="entry name" value="TAT"/>
    <property type="match status" value="1"/>
</dbReference>
<dbReference type="PANTHER" id="PTHR43649:SF12">
    <property type="entry name" value="DIACETYLCHITOBIOSE BINDING PROTEIN DASA"/>
    <property type="match status" value="1"/>
</dbReference>
<dbReference type="InterPro" id="IPR019546">
    <property type="entry name" value="TAT_signal_bac_arc"/>
</dbReference>
<reference evidence="1" key="1">
    <citation type="journal article" date="2020" name="mSystems">
        <title>Genome- and Community-Level Interaction Insights into Carbon Utilization and Element Cycling Functions of Hydrothermarchaeota in Hydrothermal Sediment.</title>
        <authorList>
            <person name="Zhou Z."/>
            <person name="Liu Y."/>
            <person name="Xu W."/>
            <person name="Pan J."/>
            <person name="Luo Z.H."/>
            <person name="Li M."/>
        </authorList>
    </citation>
    <scope>NUCLEOTIDE SEQUENCE [LARGE SCALE GENOMIC DNA]</scope>
    <source>
        <strain evidence="1">SpSt-289</strain>
    </source>
</reference>
<dbReference type="Gene3D" id="3.40.190.10">
    <property type="entry name" value="Periplasmic binding protein-like II"/>
    <property type="match status" value="1"/>
</dbReference>
<evidence type="ECO:0000313" key="1">
    <source>
        <dbReference type="EMBL" id="HDX31767.1"/>
    </source>
</evidence>
<dbReference type="PANTHER" id="PTHR43649">
    <property type="entry name" value="ARABINOSE-BINDING PROTEIN-RELATED"/>
    <property type="match status" value="1"/>
</dbReference>
<dbReference type="SUPFAM" id="SSF53850">
    <property type="entry name" value="Periplasmic binding protein-like II"/>
    <property type="match status" value="1"/>
</dbReference>
<protein>
    <submittedName>
        <fullName evidence="1">Carbohydrate ABC transporter substrate-binding protein</fullName>
    </submittedName>
</protein>
<proteinExistence type="predicted"/>
<name>A0A7C1JT53_9CHLR</name>
<comment type="caution">
    <text evidence="1">The sequence shown here is derived from an EMBL/GenBank/DDBJ whole genome shotgun (WGS) entry which is preliminary data.</text>
</comment>
<dbReference type="EMBL" id="DSMG01000099">
    <property type="protein sequence ID" value="HDX31767.1"/>
    <property type="molecule type" value="Genomic_DNA"/>
</dbReference>
<dbReference type="AlphaFoldDB" id="A0A7C1JT53"/>